<evidence type="ECO:0000259" key="2">
    <source>
        <dbReference type="Pfam" id="PF08327"/>
    </source>
</evidence>
<dbReference type="SUPFAM" id="SSF55961">
    <property type="entry name" value="Bet v1-like"/>
    <property type="match status" value="1"/>
</dbReference>
<dbReference type="EMBL" id="JAQQKX010000003">
    <property type="protein sequence ID" value="MDC7682630.1"/>
    <property type="molecule type" value="Genomic_DNA"/>
</dbReference>
<dbReference type="Pfam" id="PF08327">
    <property type="entry name" value="AHSA1"/>
    <property type="match status" value="1"/>
</dbReference>
<reference evidence="3 4" key="1">
    <citation type="submission" date="2023-01" db="EMBL/GenBank/DDBJ databases">
        <title>Novel species of the genus Asticcacaulis isolated from rivers.</title>
        <authorList>
            <person name="Lu H."/>
        </authorList>
    </citation>
    <scope>NUCLEOTIDE SEQUENCE [LARGE SCALE GENOMIC DNA]</scope>
    <source>
        <strain evidence="3 4">BYS171W</strain>
    </source>
</reference>
<proteinExistence type="inferred from homology"/>
<evidence type="ECO:0000313" key="3">
    <source>
        <dbReference type="EMBL" id="MDC7682630.1"/>
    </source>
</evidence>
<dbReference type="InterPro" id="IPR013538">
    <property type="entry name" value="ASHA1/2-like_C"/>
</dbReference>
<dbReference type="Gene3D" id="3.30.530.20">
    <property type="match status" value="1"/>
</dbReference>
<comment type="similarity">
    <text evidence="1">Belongs to the AHA1 family.</text>
</comment>
<dbReference type="InterPro" id="IPR023393">
    <property type="entry name" value="START-like_dom_sf"/>
</dbReference>
<keyword evidence="4" id="KW-1185">Reference proteome</keyword>
<accession>A0ABT5HRD4</accession>
<sequence>MTRHVTPHTMIITRDLKFAPSVVFKAWADPAAKAHWFSGPPDWEAEPHRLDFRVGGEEYSAGGPKGGPMHIMRGVIHEIVPDERIISSFTMHVDETILTVSLATIEFVATATGTKMTLTEQLVFLDGCDHIADREHGTNAMLDMMEAYLNRQ</sequence>
<protein>
    <submittedName>
        <fullName evidence="3">SRPBCC family protein</fullName>
    </submittedName>
</protein>
<evidence type="ECO:0000313" key="4">
    <source>
        <dbReference type="Proteomes" id="UP001214854"/>
    </source>
</evidence>
<evidence type="ECO:0000256" key="1">
    <source>
        <dbReference type="ARBA" id="ARBA00006817"/>
    </source>
</evidence>
<dbReference type="Proteomes" id="UP001214854">
    <property type="component" value="Unassembled WGS sequence"/>
</dbReference>
<feature type="domain" description="Activator of Hsp90 ATPase homologue 1/2-like C-terminal" evidence="2">
    <location>
        <begin position="19"/>
        <end position="149"/>
    </location>
</feature>
<gene>
    <name evidence="3" type="ORF">PQU92_05045</name>
</gene>
<dbReference type="RefSeq" id="WP_272747117.1">
    <property type="nucleotide sequence ID" value="NZ_JAQQKX010000003.1"/>
</dbReference>
<organism evidence="3 4">
    <name type="scientific">Asticcacaulis aquaticus</name>
    <dbReference type="NCBI Taxonomy" id="2984212"/>
    <lineage>
        <taxon>Bacteria</taxon>
        <taxon>Pseudomonadati</taxon>
        <taxon>Pseudomonadota</taxon>
        <taxon>Alphaproteobacteria</taxon>
        <taxon>Caulobacterales</taxon>
        <taxon>Caulobacteraceae</taxon>
        <taxon>Asticcacaulis</taxon>
    </lineage>
</organism>
<dbReference type="CDD" id="cd08900">
    <property type="entry name" value="SRPBCC_CalC_Aha1-like_7"/>
    <property type="match status" value="1"/>
</dbReference>
<name>A0ABT5HRD4_9CAUL</name>
<comment type="caution">
    <text evidence="3">The sequence shown here is derived from an EMBL/GenBank/DDBJ whole genome shotgun (WGS) entry which is preliminary data.</text>
</comment>